<gene>
    <name evidence="2" type="ORF">M422DRAFT_265490</name>
</gene>
<dbReference type="EMBL" id="KN837224">
    <property type="protein sequence ID" value="KIJ32605.1"/>
    <property type="molecule type" value="Genomic_DNA"/>
</dbReference>
<sequence length="110" mass="12013">MHLEDSCNRYLKKAAQSRTPVSQGQYITNNVVAPHQLPGDIQVPSTNNNGTGRPSKRTRIEGQEDQENGQDASCSEREKSRSKVHGRSGRRLGDRVRGVHSGAGKCGCAR</sequence>
<keyword evidence="3" id="KW-1185">Reference proteome</keyword>
<evidence type="ECO:0000313" key="2">
    <source>
        <dbReference type="EMBL" id="KIJ32605.1"/>
    </source>
</evidence>
<dbReference type="Proteomes" id="UP000054279">
    <property type="component" value="Unassembled WGS sequence"/>
</dbReference>
<dbReference type="AlphaFoldDB" id="A0A0C9V527"/>
<evidence type="ECO:0000313" key="3">
    <source>
        <dbReference type="Proteomes" id="UP000054279"/>
    </source>
</evidence>
<proteinExistence type="predicted"/>
<evidence type="ECO:0000256" key="1">
    <source>
        <dbReference type="SAM" id="MobiDB-lite"/>
    </source>
</evidence>
<feature type="compositionally biased region" description="Polar residues" evidence="1">
    <location>
        <begin position="43"/>
        <end position="52"/>
    </location>
</feature>
<accession>A0A0C9V527</accession>
<organism evidence="2 3">
    <name type="scientific">Sphaerobolus stellatus (strain SS14)</name>
    <dbReference type="NCBI Taxonomy" id="990650"/>
    <lineage>
        <taxon>Eukaryota</taxon>
        <taxon>Fungi</taxon>
        <taxon>Dikarya</taxon>
        <taxon>Basidiomycota</taxon>
        <taxon>Agaricomycotina</taxon>
        <taxon>Agaricomycetes</taxon>
        <taxon>Phallomycetidae</taxon>
        <taxon>Geastrales</taxon>
        <taxon>Sphaerobolaceae</taxon>
        <taxon>Sphaerobolus</taxon>
    </lineage>
</organism>
<feature type="region of interest" description="Disordered" evidence="1">
    <location>
        <begin position="36"/>
        <end position="110"/>
    </location>
</feature>
<reference evidence="2 3" key="1">
    <citation type="submission" date="2014-06" db="EMBL/GenBank/DDBJ databases">
        <title>Evolutionary Origins and Diversification of the Mycorrhizal Mutualists.</title>
        <authorList>
            <consortium name="DOE Joint Genome Institute"/>
            <consortium name="Mycorrhizal Genomics Consortium"/>
            <person name="Kohler A."/>
            <person name="Kuo A."/>
            <person name="Nagy L.G."/>
            <person name="Floudas D."/>
            <person name="Copeland A."/>
            <person name="Barry K.W."/>
            <person name="Cichocki N."/>
            <person name="Veneault-Fourrey C."/>
            <person name="LaButti K."/>
            <person name="Lindquist E.A."/>
            <person name="Lipzen A."/>
            <person name="Lundell T."/>
            <person name="Morin E."/>
            <person name="Murat C."/>
            <person name="Riley R."/>
            <person name="Ohm R."/>
            <person name="Sun H."/>
            <person name="Tunlid A."/>
            <person name="Henrissat B."/>
            <person name="Grigoriev I.V."/>
            <person name="Hibbett D.S."/>
            <person name="Martin F."/>
        </authorList>
    </citation>
    <scope>NUCLEOTIDE SEQUENCE [LARGE SCALE GENOMIC DNA]</scope>
    <source>
        <strain evidence="2 3">SS14</strain>
    </source>
</reference>
<dbReference type="HOGENOM" id="CLU_2172676_0_0_1"/>
<name>A0A0C9V527_SPHS4</name>
<protein>
    <submittedName>
        <fullName evidence="2">Uncharacterized protein</fullName>
    </submittedName>
</protein>